<accession>A0A1N7FXK7</accession>
<keyword evidence="6" id="KW-1185">Reference proteome</keyword>
<keyword evidence="2" id="KW-0238">DNA-binding</keyword>
<evidence type="ECO:0000256" key="1">
    <source>
        <dbReference type="ARBA" id="ARBA00023015"/>
    </source>
</evidence>
<dbReference type="Gene3D" id="1.10.357.10">
    <property type="entry name" value="Tetracycline Repressor, domain 2"/>
    <property type="match status" value="1"/>
</dbReference>
<evidence type="ECO:0000313" key="6">
    <source>
        <dbReference type="Proteomes" id="UP000186218"/>
    </source>
</evidence>
<dbReference type="EMBL" id="FTNT01000006">
    <property type="protein sequence ID" value="SIS05071.1"/>
    <property type="molecule type" value="Genomic_DNA"/>
</dbReference>
<evidence type="ECO:0000259" key="4">
    <source>
        <dbReference type="Pfam" id="PF00440"/>
    </source>
</evidence>
<evidence type="ECO:0000256" key="3">
    <source>
        <dbReference type="ARBA" id="ARBA00023163"/>
    </source>
</evidence>
<dbReference type="GO" id="GO:0003700">
    <property type="term" value="F:DNA-binding transcription factor activity"/>
    <property type="evidence" value="ECO:0007669"/>
    <property type="project" value="TreeGrafter"/>
</dbReference>
<gene>
    <name evidence="5" type="ORF">SAMN05445060_2387</name>
</gene>
<dbReference type="AlphaFoldDB" id="A0A1N7FXK7"/>
<keyword evidence="1" id="KW-0805">Transcription regulation</keyword>
<organism evidence="5 6">
    <name type="scientific">Williamsia sterculiae</name>
    <dbReference type="NCBI Taxonomy" id="1344003"/>
    <lineage>
        <taxon>Bacteria</taxon>
        <taxon>Bacillati</taxon>
        <taxon>Actinomycetota</taxon>
        <taxon>Actinomycetes</taxon>
        <taxon>Mycobacteriales</taxon>
        <taxon>Nocardiaceae</taxon>
        <taxon>Williamsia</taxon>
    </lineage>
</organism>
<dbReference type="STRING" id="1344003.SAMN05445060_2387"/>
<dbReference type="SUPFAM" id="SSF46689">
    <property type="entry name" value="Homeodomain-like"/>
    <property type="match status" value="1"/>
</dbReference>
<dbReference type="InterPro" id="IPR050109">
    <property type="entry name" value="HTH-type_TetR-like_transc_reg"/>
</dbReference>
<dbReference type="Proteomes" id="UP000186218">
    <property type="component" value="Unassembled WGS sequence"/>
</dbReference>
<proteinExistence type="predicted"/>
<protein>
    <submittedName>
        <fullName evidence="5">Transcriptional regulator, TetR family</fullName>
    </submittedName>
</protein>
<dbReference type="PANTHER" id="PTHR30055:SF234">
    <property type="entry name" value="HTH-TYPE TRANSCRIPTIONAL REGULATOR BETI"/>
    <property type="match status" value="1"/>
</dbReference>
<sequence>MFSEHVQSRVDQKEATRRRVLDAADSLFRSQGFAATTVRQIASKAEVSAGSVMAVGDKDALLVAIYDSWIAAVHRSRAETFGDMPSADLPDDVIALFEPFVDHFARDIELSREYAAVIVRGDHDTTIFRQLGLTLVGEVHQVLVRSGVDETSAGRRAAAIYLAYLGILMTVSNGAVSDESGRAQFRDVVSLITDHEELS</sequence>
<dbReference type="InterPro" id="IPR009057">
    <property type="entry name" value="Homeodomain-like_sf"/>
</dbReference>
<dbReference type="GO" id="GO:0000976">
    <property type="term" value="F:transcription cis-regulatory region binding"/>
    <property type="evidence" value="ECO:0007669"/>
    <property type="project" value="TreeGrafter"/>
</dbReference>
<reference evidence="5 6" key="1">
    <citation type="submission" date="2017-01" db="EMBL/GenBank/DDBJ databases">
        <authorList>
            <person name="Mah S.A."/>
            <person name="Swanson W.J."/>
            <person name="Moy G.W."/>
            <person name="Vacquier V.D."/>
        </authorList>
    </citation>
    <scope>NUCLEOTIDE SEQUENCE [LARGE SCALE GENOMIC DNA]</scope>
    <source>
        <strain evidence="5 6">CPCC 203464</strain>
    </source>
</reference>
<feature type="domain" description="HTH tetR-type" evidence="4">
    <location>
        <begin position="21"/>
        <end position="53"/>
    </location>
</feature>
<dbReference type="InterPro" id="IPR001647">
    <property type="entry name" value="HTH_TetR"/>
</dbReference>
<name>A0A1N7FXK7_9NOCA</name>
<keyword evidence="3" id="KW-0804">Transcription</keyword>
<dbReference type="RefSeq" id="WP_076479719.1">
    <property type="nucleotide sequence ID" value="NZ_FTNT01000006.1"/>
</dbReference>
<evidence type="ECO:0000256" key="2">
    <source>
        <dbReference type="ARBA" id="ARBA00023125"/>
    </source>
</evidence>
<evidence type="ECO:0000313" key="5">
    <source>
        <dbReference type="EMBL" id="SIS05071.1"/>
    </source>
</evidence>
<dbReference type="OrthoDB" id="116659at2"/>
<dbReference type="PANTHER" id="PTHR30055">
    <property type="entry name" value="HTH-TYPE TRANSCRIPTIONAL REGULATOR RUTR"/>
    <property type="match status" value="1"/>
</dbReference>
<dbReference type="Pfam" id="PF00440">
    <property type="entry name" value="TetR_N"/>
    <property type="match status" value="1"/>
</dbReference>